<feature type="transmembrane region" description="Helical" evidence="8">
    <location>
        <begin position="418"/>
        <end position="442"/>
    </location>
</feature>
<dbReference type="Pfam" id="PF00528">
    <property type="entry name" value="BPD_transp_1"/>
    <property type="match status" value="2"/>
</dbReference>
<comment type="subcellular location">
    <subcellularLocation>
        <location evidence="1">Cell inner membrane</location>
        <topology evidence="1">Multi-pass membrane protein</topology>
    </subcellularLocation>
    <subcellularLocation>
        <location evidence="8">Cell membrane</location>
        <topology evidence="8">Multi-pass membrane protein</topology>
    </subcellularLocation>
</comment>
<keyword evidence="6 8" id="KW-1133">Transmembrane helix</keyword>
<evidence type="ECO:0000256" key="8">
    <source>
        <dbReference type="RuleBase" id="RU363032"/>
    </source>
</evidence>
<feature type="transmembrane region" description="Helical" evidence="8">
    <location>
        <begin position="391"/>
        <end position="412"/>
    </location>
</feature>
<name>A0A7W9S4X4_9HYPH</name>
<feature type="transmembrane region" description="Helical" evidence="8">
    <location>
        <begin position="88"/>
        <end position="109"/>
    </location>
</feature>
<keyword evidence="4" id="KW-0997">Cell inner membrane</keyword>
<protein>
    <submittedName>
        <fullName evidence="10">Iron(III) transport system permease protein</fullName>
    </submittedName>
</protein>
<evidence type="ECO:0000256" key="5">
    <source>
        <dbReference type="ARBA" id="ARBA00022692"/>
    </source>
</evidence>
<dbReference type="Gene3D" id="1.10.3720.10">
    <property type="entry name" value="MetI-like"/>
    <property type="match status" value="2"/>
</dbReference>
<feature type="transmembrane region" description="Helical" evidence="8">
    <location>
        <begin position="129"/>
        <end position="154"/>
    </location>
</feature>
<dbReference type="PANTHER" id="PTHR43357">
    <property type="entry name" value="INNER MEMBRANE ABC TRANSPORTER PERMEASE PROTEIN YDCV"/>
    <property type="match status" value="1"/>
</dbReference>
<dbReference type="PANTHER" id="PTHR43357:SF4">
    <property type="entry name" value="INNER MEMBRANE ABC TRANSPORTER PERMEASE PROTEIN YDCV"/>
    <property type="match status" value="1"/>
</dbReference>
<dbReference type="GO" id="GO:0055085">
    <property type="term" value="P:transmembrane transport"/>
    <property type="evidence" value="ECO:0007669"/>
    <property type="project" value="InterPro"/>
</dbReference>
<dbReference type="SUPFAM" id="SSF161098">
    <property type="entry name" value="MetI-like"/>
    <property type="match status" value="2"/>
</dbReference>
<dbReference type="InterPro" id="IPR000515">
    <property type="entry name" value="MetI-like"/>
</dbReference>
<dbReference type="InterPro" id="IPR035906">
    <property type="entry name" value="MetI-like_sf"/>
</dbReference>
<proteinExistence type="inferred from homology"/>
<dbReference type="CDD" id="cd06261">
    <property type="entry name" value="TM_PBP2"/>
    <property type="match status" value="2"/>
</dbReference>
<dbReference type="AlphaFoldDB" id="A0A7W9S4X4"/>
<organism evidence="10 11">
    <name type="scientific">Aquamicrobium lusatiense</name>
    <dbReference type="NCBI Taxonomy" id="89772"/>
    <lineage>
        <taxon>Bacteria</taxon>
        <taxon>Pseudomonadati</taxon>
        <taxon>Pseudomonadota</taxon>
        <taxon>Alphaproteobacteria</taxon>
        <taxon>Hyphomicrobiales</taxon>
        <taxon>Phyllobacteriaceae</taxon>
        <taxon>Aquamicrobium</taxon>
    </lineage>
</organism>
<feature type="transmembrane region" description="Helical" evidence="8">
    <location>
        <begin position="237"/>
        <end position="262"/>
    </location>
</feature>
<keyword evidence="3" id="KW-1003">Cell membrane</keyword>
<evidence type="ECO:0000256" key="7">
    <source>
        <dbReference type="ARBA" id="ARBA00023136"/>
    </source>
</evidence>
<feature type="transmembrane region" description="Helical" evidence="8">
    <location>
        <begin position="516"/>
        <end position="538"/>
    </location>
</feature>
<comment type="similarity">
    <text evidence="8">Belongs to the binding-protein-dependent transport system permease family.</text>
</comment>
<keyword evidence="11" id="KW-1185">Reference proteome</keyword>
<dbReference type="Proteomes" id="UP000533306">
    <property type="component" value="Unassembled WGS sequence"/>
</dbReference>
<evidence type="ECO:0000256" key="3">
    <source>
        <dbReference type="ARBA" id="ARBA00022475"/>
    </source>
</evidence>
<keyword evidence="7 8" id="KW-0472">Membrane</keyword>
<evidence type="ECO:0000313" key="11">
    <source>
        <dbReference type="Proteomes" id="UP000533306"/>
    </source>
</evidence>
<evidence type="ECO:0000256" key="2">
    <source>
        <dbReference type="ARBA" id="ARBA00022448"/>
    </source>
</evidence>
<dbReference type="EMBL" id="JACHEU010000004">
    <property type="protein sequence ID" value="MBB6014105.1"/>
    <property type="molecule type" value="Genomic_DNA"/>
</dbReference>
<dbReference type="PROSITE" id="PS50928">
    <property type="entry name" value="ABC_TM1"/>
    <property type="match status" value="2"/>
</dbReference>
<sequence length="548" mass="59465">MLSCVALVMVPLVPLLLQAFSPMPLYAWQGSLTLGNFRTLFGLPEISELAGNTLLFCAISIIFSMVFGIGLAIVVARTNIPARGLLTSILLWPIFVSPLVIGFGAILTYGPTGYITTLVTRITGISEPWNIYSLTGLSLISGLSMAPMTILYCLSSARQQDPRLEQAAQVAGASPVRIMRRITLPMMRPALIFSLAMNIVAALEMFAIPLLLGGPSGIQLLTTFIYDKGFEDGRPDYGLVAAAALVLLVLVALLVAAQTFVLRSSHRFLSIGPKGSRMQVMDLGAWKWWVFGATLSYVLLGIVALVFGLFLRSFVMVLSPYINPLDVLTLKNYQDVLFNPSYQRAIWNTVLIAIGGAFVGTVIIGMITFVAQRSSYRLARLLDLTVQLPRAVPGLIVSLGVFYAVIFIPGLSVFGGTLWVLAFAYVIRHLPAGYGIVAPAMLQVTKDFDRAASVAGASWMTIMRRIVAPILKPAFLSCFALLMILFFKEYAAAIFLYRPGNEVISMAMLNAWVPGYTGIVASLAVIQIVLTSLLLLVFTRLFGVKLNG</sequence>
<dbReference type="RefSeq" id="WP_183832293.1">
    <property type="nucleotide sequence ID" value="NZ_JACHEU010000004.1"/>
</dbReference>
<feature type="domain" description="ABC transmembrane type-1" evidence="9">
    <location>
        <begin position="50"/>
        <end position="258"/>
    </location>
</feature>
<dbReference type="GO" id="GO:0005886">
    <property type="term" value="C:plasma membrane"/>
    <property type="evidence" value="ECO:0007669"/>
    <property type="project" value="UniProtKB-SubCell"/>
</dbReference>
<feature type="transmembrane region" description="Helical" evidence="8">
    <location>
        <begin position="283"/>
        <end position="311"/>
    </location>
</feature>
<evidence type="ECO:0000313" key="10">
    <source>
        <dbReference type="EMBL" id="MBB6014105.1"/>
    </source>
</evidence>
<evidence type="ECO:0000256" key="1">
    <source>
        <dbReference type="ARBA" id="ARBA00004429"/>
    </source>
</evidence>
<feature type="transmembrane region" description="Helical" evidence="8">
    <location>
        <begin position="53"/>
        <end position="76"/>
    </location>
</feature>
<feature type="transmembrane region" description="Helical" evidence="8">
    <location>
        <begin position="345"/>
        <end position="370"/>
    </location>
</feature>
<comment type="caution">
    <text evidence="10">The sequence shown here is derived from an EMBL/GenBank/DDBJ whole genome shotgun (WGS) entry which is preliminary data.</text>
</comment>
<evidence type="ECO:0000259" key="9">
    <source>
        <dbReference type="PROSITE" id="PS50928"/>
    </source>
</evidence>
<reference evidence="10 11" key="1">
    <citation type="submission" date="2020-08" db="EMBL/GenBank/DDBJ databases">
        <title>Genomic Encyclopedia of Type Strains, Phase IV (KMG-IV): sequencing the most valuable type-strain genomes for metagenomic binning, comparative biology and taxonomic classification.</title>
        <authorList>
            <person name="Goeker M."/>
        </authorList>
    </citation>
    <scope>NUCLEOTIDE SEQUENCE [LARGE SCALE GENOMIC DNA]</scope>
    <source>
        <strain evidence="10 11">DSM 11099</strain>
    </source>
</reference>
<feature type="transmembrane region" description="Helical" evidence="8">
    <location>
        <begin position="474"/>
        <end position="496"/>
    </location>
</feature>
<accession>A0A7W9S4X4</accession>
<keyword evidence="2 8" id="KW-0813">Transport</keyword>
<feature type="transmembrane region" description="Helical" evidence="8">
    <location>
        <begin position="190"/>
        <end position="212"/>
    </location>
</feature>
<evidence type="ECO:0000256" key="4">
    <source>
        <dbReference type="ARBA" id="ARBA00022519"/>
    </source>
</evidence>
<feature type="domain" description="ABC transmembrane type-1" evidence="9">
    <location>
        <begin position="346"/>
        <end position="538"/>
    </location>
</feature>
<evidence type="ECO:0000256" key="6">
    <source>
        <dbReference type="ARBA" id="ARBA00022989"/>
    </source>
</evidence>
<keyword evidence="5 8" id="KW-0812">Transmembrane</keyword>
<gene>
    <name evidence="10" type="ORF">HNR59_003499</name>
</gene>